<feature type="non-terminal residue" evidence="2">
    <location>
        <position position="85"/>
    </location>
</feature>
<sequence length="85" mass="9257">MLQDNYFHAVLEATKSVASKVRLMTGLNSDGAQLIDDAFGGSNPILKINAFETDTEKSEQRGFTNLAKGLFGTFRNPTAHAPKIE</sequence>
<evidence type="ECO:0000259" key="1">
    <source>
        <dbReference type="Pfam" id="PF09509"/>
    </source>
</evidence>
<evidence type="ECO:0000313" key="2">
    <source>
        <dbReference type="EMBL" id="GAI25988.1"/>
    </source>
</evidence>
<reference evidence="2" key="1">
    <citation type="journal article" date="2014" name="Front. Microbiol.">
        <title>High frequency of phylogenetically diverse reductive dehalogenase-homologous genes in deep subseafloor sedimentary metagenomes.</title>
        <authorList>
            <person name="Kawai M."/>
            <person name="Futagami T."/>
            <person name="Toyoda A."/>
            <person name="Takaki Y."/>
            <person name="Nishi S."/>
            <person name="Hori S."/>
            <person name="Arai W."/>
            <person name="Tsubouchi T."/>
            <person name="Morono Y."/>
            <person name="Uchiyama I."/>
            <person name="Ito T."/>
            <person name="Fujiyama A."/>
            <person name="Inagaki F."/>
            <person name="Takami H."/>
        </authorList>
    </citation>
    <scope>NUCLEOTIDE SEQUENCE</scope>
    <source>
        <strain evidence="2">Expedition CK06-06</strain>
    </source>
</reference>
<proteinExistence type="predicted"/>
<gene>
    <name evidence="2" type="ORF">S06H3_32010</name>
</gene>
<dbReference type="EMBL" id="BARV01018994">
    <property type="protein sequence ID" value="GAI25988.1"/>
    <property type="molecule type" value="Genomic_DNA"/>
</dbReference>
<dbReference type="AlphaFoldDB" id="X1M3T7"/>
<organism evidence="2">
    <name type="scientific">marine sediment metagenome</name>
    <dbReference type="NCBI Taxonomy" id="412755"/>
    <lineage>
        <taxon>unclassified sequences</taxon>
        <taxon>metagenomes</taxon>
        <taxon>ecological metagenomes</taxon>
    </lineage>
</organism>
<protein>
    <recommendedName>
        <fullName evidence="1">Conserved hypothetical protein CHP02391 domain-containing protein</fullName>
    </recommendedName>
</protein>
<dbReference type="InterPro" id="IPR012654">
    <property type="entry name" value="CHP02391"/>
</dbReference>
<dbReference type="Pfam" id="PF09509">
    <property type="entry name" value="Hypoth_Ymh"/>
    <property type="match status" value="1"/>
</dbReference>
<feature type="domain" description="Conserved hypothetical protein CHP02391" evidence="1">
    <location>
        <begin position="2"/>
        <end position="84"/>
    </location>
</feature>
<dbReference type="NCBIfam" id="TIGR02391">
    <property type="entry name" value="hypoth_ymh"/>
    <property type="match status" value="1"/>
</dbReference>
<accession>X1M3T7</accession>
<name>X1M3T7_9ZZZZ</name>
<comment type="caution">
    <text evidence="2">The sequence shown here is derived from an EMBL/GenBank/DDBJ whole genome shotgun (WGS) entry which is preliminary data.</text>
</comment>